<keyword evidence="2" id="KW-1003">Cell membrane</keyword>
<proteinExistence type="predicted"/>
<evidence type="ECO:0000256" key="3">
    <source>
        <dbReference type="ARBA" id="ARBA00022553"/>
    </source>
</evidence>
<comment type="caution">
    <text evidence="8">The sequence shown here is derived from an EMBL/GenBank/DDBJ whole genome shotgun (WGS) entry which is preliminary data.</text>
</comment>
<dbReference type="Proteomes" id="UP000553776">
    <property type="component" value="Unassembled WGS sequence"/>
</dbReference>
<evidence type="ECO:0000256" key="5">
    <source>
        <dbReference type="ARBA" id="ARBA00022777"/>
    </source>
</evidence>
<dbReference type="SUPFAM" id="SSF55874">
    <property type="entry name" value="ATPase domain of HSP90 chaperone/DNA topoisomerase II/histidine kinase"/>
    <property type="match status" value="1"/>
</dbReference>
<reference evidence="8 9" key="1">
    <citation type="submission" date="2020-08" db="EMBL/GenBank/DDBJ databases">
        <title>Cohnella phylogeny.</title>
        <authorList>
            <person name="Dunlap C."/>
        </authorList>
    </citation>
    <scope>NUCLEOTIDE SEQUENCE [LARGE SCALE GENOMIC DNA]</scope>
    <source>
        <strain evidence="8 9">DSM 25239</strain>
    </source>
</reference>
<keyword evidence="9" id="KW-1185">Reference proteome</keyword>
<dbReference type="InterPro" id="IPR010559">
    <property type="entry name" value="Sig_transdc_His_kin_internal"/>
</dbReference>
<name>A0A841UBP8_9BACL</name>
<dbReference type="SMART" id="SM00387">
    <property type="entry name" value="HATPase_c"/>
    <property type="match status" value="1"/>
</dbReference>
<protein>
    <submittedName>
        <fullName evidence="8">Sensor histidine kinase</fullName>
    </submittedName>
</protein>
<keyword evidence="3" id="KW-0597">Phosphoprotein</keyword>
<dbReference type="Pfam" id="PF02518">
    <property type="entry name" value="HATPase_c"/>
    <property type="match status" value="1"/>
</dbReference>
<evidence type="ECO:0000313" key="8">
    <source>
        <dbReference type="EMBL" id="MBB6695381.1"/>
    </source>
</evidence>
<dbReference type="GO" id="GO:0005886">
    <property type="term" value="C:plasma membrane"/>
    <property type="evidence" value="ECO:0007669"/>
    <property type="project" value="UniProtKB-SubCell"/>
</dbReference>
<gene>
    <name evidence="8" type="ORF">H7B90_28700</name>
</gene>
<dbReference type="PROSITE" id="PS50885">
    <property type="entry name" value="HAMP"/>
    <property type="match status" value="1"/>
</dbReference>
<accession>A0A841UBP8</accession>
<sequence>MKLNRQLILLFLILVSPVFVLNLYANNQAESILKRHVTNAYMELNKQNHLLINRDIDTVNRVMSTIIVNPNVQQLQAGAEDVYDRLKVYETADKLLPTFTMGTSGGDSIAYYLYVYDPLQKYSFAPQTSSKFRNGGVFFYSDLNKPSWTDEAISRKGRGFLRIIDGIGTGRSQTLAYIRAVNSTISGKLIVGVLVASNMDKKIEQSLNSVSLPDNGEMFLTDYDNTILASTVHDSMGEKLDLPPSMVVGTKNENTTDDIYKDYIYVQHADYEIKQKLVYRISAASMLRQQSEVKHAIQLISVAYSLFAIIVMAYFWRSLLFPLQKLAGFARVYEPGRKVPTEVIDRNDEVGVLIHSVYNMARRLNVLIQEQYVLDIKQKEAQLQLLYQQINPHLLYNTLESIYWKSTLEGNSDSAEMIKELSKLMRISLSRGRELITLQEELEHATAYTLLQQKRYEYEFQVHWETDEEALTSLIPKISLQPLIENAIIHGVRNMGEDGVIVVRMLRQEDEVVVQVEDNGYKPIDHEALNRMIREPRLEDRSGYGVHNVHERIQLHFGEVYGIQYSMPQGGGTLVTIHLPFRLQEEKPNAADAGIS</sequence>
<evidence type="ECO:0000256" key="4">
    <source>
        <dbReference type="ARBA" id="ARBA00022679"/>
    </source>
</evidence>
<dbReference type="EMBL" id="JACJVR010000127">
    <property type="protein sequence ID" value="MBB6695381.1"/>
    <property type="molecule type" value="Genomic_DNA"/>
</dbReference>
<evidence type="ECO:0000313" key="9">
    <source>
        <dbReference type="Proteomes" id="UP000553776"/>
    </source>
</evidence>
<evidence type="ECO:0000256" key="6">
    <source>
        <dbReference type="ARBA" id="ARBA00023136"/>
    </source>
</evidence>
<evidence type="ECO:0000256" key="2">
    <source>
        <dbReference type="ARBA" id="ARBA00022475"/>
    </source>
</evidence>
<dbReference type="InterPro" id="IPR050640">
    <property type="entry name" value="Bact_2-comp_sensor_kinase"/>
</dbReference>
<keyword evidence="4" id="KW-0808">Transferase</keyword>
<dbReference type="InterPro" id="IPR003660">
    <property type="entry name" value="HAMP_dom"/>
</dbReference>
<dbReference type="Pfam" id="PF06580">
    <property type="entry name" value="His_kinase"/>
    <property type="match status" value="1"/>
</dbReference>
<dbReference type="PANTHER" id="PTHR34220">
    <property type="entry name" value="SENSOR HISTIDINE KINASE YPDA"/>
    <property type="match status" value="1"/>
</dbReference>
<dbReference type="PANTHER" id="PTHR34220:SF7">
    <property type="entry name" value="SENSOR HISTIDINE KINASE YPDA"/>
    <property type="match status" value="1"/>
</dbReference>
<dbReference type="Gene3D" id="6.10.340.10">
    <property type="match status" value="1"/>
</dbReference>
<comment type="subcellular location">
    <subcellularLocation>
        <location evidence="1">Cell membrane</location>
        <topology evidence="1">Multi-pass membrane protein</topology>
    </subcellularLocation>
</comment>
<keyword evidence="6" id="KW-0472">Membrane</keyword>
<evidence type="ECO:0000259" key="7">
    <source>
        <dbReference type="PROSITE" id="PS50885"/>
    </source>
</evidence>
<dbReference type="GO" id="GO:0000155">
    <property type="term" value="F:phosphorelay sensor kinase activity"/>
    <property type="evidence" value="ECO:0007669"/>
    <property type="project" value="InterPro"/>
</dbReference>
<feature type="domain" description="HAMP" evidence="7">
    <location>
        <begin position="317"/>
        <end position="369"/>
    </location>
</feature>
<dbReference type="Gene3D" id="3.30.565.10">
    <property type="entry name" value="Histidine kinase-like ATPase, C-terminal domain"/>
    <property type="match status" value="1"/>
</dbReference>
<dbReference type="AlphaFoldDB" id="A0A841UBP8"/>
<evidence type="ECO:0000256" key="1">
    <source>
        <dbReference type="ARBA" id="ARBA00004651"/>
    </source>
</evidence>
<keyword evidence="5 8" id="KW-0418">Kinase</keyword>
<dbReference type="InterPro" id="IPR003594">
    <property type="entry name" value="HATPase_dom"/>
</dbReference>
<dbReference type="InterPro" id="IPR036890">
    <property type="entry name" value="HATPase_C_sf"/>
</dbReference>
<organism evidence="8 9">
    <name type="scientific">Cohnella xylanilytica</name>
    <dbReference type="NCBI Taxonomy" id="557555"/>
    <lineage>
        <taxon>Bacteria</taxon>
        <taxon>Bacillati</taxon>
        <taxon>Bacillota</taxon>
        <taxon>Bacilli</taxon>
        <taxon>Bacillales</taxon>
        <taxon>Paenibacillaceae</taxon>
        <taxon>Cohnella</taxon>
    </lineage>
</organism>